<dbReference type="EMBL" id="AP027732">
    <property type="protein sequence ID" value="BDZ49935.1"/>
    <property type="molecule type" value="Genomic_DNA"/>
</dbReference>
<sequence length="97" mass="11241">MALYDVWAPLPERVRLVLDDERHELTRDHDGWWRAPEGLDRGPGHRYGFVLDDDATPLPDPRSLRQPDGVHALSETYDPAEFAWTDDAWRGRPWPAP</sequence>
<evidence type="ECO:0000313" key="2">
    <source>
        <dbReference type="Proteomes" id="UP001321486"/>
    </source>
</evidence>
<reference evidence="2" key="1">
    <citation type="journal article" date="2019" name="Int. J. Syst. Evol. Microbiol.">
        <title>The Global Catalogue of Microorganisms (GCM) 10K type strain sequencing project: providing services to taxonomists for standard genome sequencing and annotation.</title>
        <authorList>
            <consortium name="The Broad Institute Genomics Platform"/>
            <consortium name="The Broad Institute Genome Sequencing Center for Infectious Disease"/>
            <person name="Wu L."/>
            <person name="Ma J."/>
        </authorList>
    </citation>
    <scope>NUCLEOTIDE SEQUENCE [LARGE SCALE GENOMIC DNA]</scope>
    <source>
        <strain evidence="2">NBRC 108728</strain>
    </source>
</reference>
<name>A0ABN6Y238_9MICO</name>
<proteinExistence type="predicted"/>
<organism evidence="1 2">
    <name type="scientific">Frondihabitans sucicola</name>
    <dbReference type="NCBI Taxonomy" id="1268041"/>
    <lineage>
        <taxon>Bacteria</taxon>
        <taxon>Bacillati</taxon>
        <taxon>Actinomycetota</taxon>
        <taxon>Actinomycetes</taxon>
        <taxon>Micrococcales</taxon>
        <taxon>Microbacteriaceae</taxon>
        <taxon>Frondihabitans</taxon>
    </lineage>
</organism>
<evidence type="ECO:0008006" key="3">
    <source>
        <dbReference type="Google" id="ProtNLM"/>
    </source>
</evidence>
<protein>
    <recommendedName>
        <fullName evidence="3">Malto-oligosyltrehalose trehalohydrolase</fullName>
    </recommendedName>
</protein>
<dbReference type="Proteomes" id="UP001321486">
    <property type="component" value="Chromosome"/>
</dbReference>
<evidence type="ECO:0000313" key="1">
    <source>
        <dbReference type="EMBL" id="BDZ49935.1"/>
    </source>
</evidence>
<dbReference type="SUPFAM" id="SSF81296">
    <property type="entry name" value="E set domains"/>
    <property type="match status" value="1"/>
</dbReference>
<dbReference type="CDD" id="cd02853">
    <property type="entry name" value="E_set_MTHase_like_N"/>
    <property type="match status" value="1"/>
</dbReference>
<gene>
    <name evidence="1" type="ORF">GCM10025867_21760</name>
</gene>
<dbReference type="InterPro" id="IPR014756">
    <property type="entry name" value="Ig_E-set"/>
</dbReference>
<keyword evidence="2" id="KW-1185">Reference proteome</keyword>
<dbReference type="InterPro" id="IPR013783">
    <property type="entry name" value="Ig-like_fold"/>
</dbReference>
<dbReference type="Gene3D" id="2.60.40.10">
    <property type="entry name" value="Immunoglobulins"/>
    <property type="match status" value="1"/>
</dbReference>
<accession>A0ABN6Y238</accession>